<dbReference type="RefSeq" id="WP_111377841.1">
    <property type="nucleotide sequence ID" value="NZ_CP043612.1"/>
</dbReference>
<dbReference type="OrthoDB" id="9924906at2"/>
<reference evidence="3 4" key="1">
    <citation type="submission" date="2017-05" db="EMBL/GenBank/DDBJ databases">
        <authorList>
            <person name="Varghese N."/>
            <person name="Submissions S."/>
        </authorList>
    </citation>
    <scope>NUCLEOTIDE SEQUENCE [LARGE SCALE GENOMIC DNA]</scope>
    <source>
        <strain evidence="3 4">DSM 29982</strain>
    </source>
</reference>
<feature type="transmembrane region" description="Helical" evidence="2">
    <location>
        <begin position="183"/>
        <end position="202"/>
    </location>
</feature>
<feature type="region of interest" description="Disordered" evidence="1">
    <location>
        <begin position="243"/>
        <end position="270"/>
    </location>
</feature>
<feature type="compositionally biased region" description="Polar residues" evidence="1">
    <location>
        <begin position="256"/>
        <end position="270"/>
    </location>
</feature>
<evidence type="ECO:0000256" key="1">
    <source>
        <dbReference type="SAM" id="MobiDB-lite"/>
    </source>
</evidence>
<evidence type="ECO:0000313" key="3">
    <source>
        <dbReference type="EMBL" id="SMO33691.1"/>
    </source>
</evidence>
<keyword evidence="4" id="KW-1185">Reference proteome</keyword>
<organism evidence="3 4">
    <name type="scientific">Flavobacterium nitrogenifigens</name>
    <dbReference type="NCBI Taxonomy" id="1617283"/>
    <lineage>
        <taxon>Bacteria</taxon>
        <taxon>Pseudomonadati</taxon>
        <taxon>Bacteroidota</taxon>
        <taxon>Flavobacteriia</taxon>
        <taxon>Flavobacteriales</taxon>
        <taxon>Flavobacteriaceae</taxon>
        <taxon>Flavobacterium</taxon>
    </lineage>
</organism>
<feature type="compositionally biased region" description="Basic and acidic residues" evidence="1">
    <location>
        <begin position="243"/>
        <end position="255"/>
    </location>
</feature>
<evidence type="ECO:0000313" key="4">
    <source>
        <dbReference type="Proteomes" id="UP000319267"/>
    </source>
</evidence>
<accession>A0A521AFX5</accession>
<dbReference type="AlphaFoldDB" id="A0A521AFX5"/>
<proteinExistence type="predicted"/>
<gene>
    <name evidence="3" type="ORF">SAMN06265220_10199</name>
</gene>
<dbReference type="Proteomes" id="UP000319267">
    <property type="component" value="Unassembled WGS sequence"/>
</dbReference>
<name>A0A521AFX5_9FLAO</name>
<keyword evidence="2" id="KW-0812">Transmembrane</keyword>
<dbReference type="EMBL" id="FXTQ01000001">
    <property type="protein sequence ID" value="SMO33691.1"/>
    <property type="molecule type" value="Genomic_DNA"/>
</dbReference>
<keyword evidence="2" id="KW-0472">Membrane</keyword>
<sequence>MWYFEYIGLKKAKKDVESDTDLEQNLQQYENITDIKLADRYLTYLKEIDSYQKDRRVTIENKNSQLVGQASIVTSIFALFVPLLLDGFKDLSWAVKVSLTVVFVFIMFHYLMTIFHAIKTLKINKYSYATRSASSVTKASRAKNEIEFLNEEINDLVIIVNQASPVDNIKGENLILGTRCFEIANFGFGLLTFMIIVSSFLIEEDSSEIKISNIKELKMTVIDTVKVKAYSIQQNSITPNKSVKDSLKTKADNVKNNDTINPNGVSTKKP</sequence>
<protein>
    <submittedName>
        <fullName evidence="3">Uncharacterized protein</fullName>
    </submittedName>
</protein>
<evidence type="ECO:0000256" key="2">
    <source>
        <dbReference type="SAM" id="Phobius"/>
    </source>
</evidence>
<feature type="transmembrane region" description="Helical" evidence="2">
    <location>
        <begin position="66"/>
        <end position="85"/>
    </location>
</feature>
<keyword evidence="2" id="KW-1133">Transmembrane helix</keyword>
<feature type="transmembrane region" description="Helical" evidence="2">
    <location>
        <begin position="97"/>
        <end position="118"/>
    </location>
</feature>